<sequence>SAWTVTPDETVIAANQHHHDRPITHQLSVSRTVTHGNWDYLPVILLSDGNSQRFLEALAMAQQDWRDVLVAAQLAHHDWPDRLNAALGRARTAAINALHRAFRPSGAGSPVAWTQQMLVCSTSQVSKMNCSAPG</sequence>
<dbReference type="RefSeq" id="WP_378978432.1">
    <property type="nucleotide sequence ID" value="NZ_JBHTBJ010000143.1"/>
</dbReference>
<comment type="caution">
    <text evidence="1">The sequence shown here is derived from an EMBL/GenBank/DDBJ whole genome shotgun (WGS) entry which is preliminary data.</text>
</comment>
<dbReference type="Proteomes" id="UP001596548">
    <property type="component" value="Unassembled WGS sequence"/>
</dbReference>
<gene>
    <name evidence="1" type="ORF">ACFQS1_40600</name>
</gene>
<organism evidence="1 2">
    <name type="scientific">Paractinoplanes rhizophilus</name>
    <dbReference type="NCBI Taxonomy" id="1416877"/>
    <lineage>
        <taxon>Bacteria</taxon>
        <taxon>Bacillati</taxon>
        <taxon>Actinomycetota</taxon>
        <taxon>Actinomycetes</taxon>
        <taxon>Micromonosporales</taxon>
        <taxon>Micromonosporaceae</taxon>
        <taxon>Paractinoplanes</taxon>
    </lineage>
</organism>
<dbReference type="EMBL" id="JBHTBJ010000143">
    <property type="protein sequence ID" value="MFC7280288.1"/>
    <property type="molecule type" value="Genomic_DNA"/>
</dbReference>
<evidence type="ECO:0000313" key="1">
    <source>
        <dbReference type="EMBL" id="MFC7280288.1"/>
    </source>
</evidence>
<evidence type="ECO:0000313" key="2">
    <source>
        <dbReference type="Proteomes" id="UP001596548"/>
    </source>
</evidence>
<keyword evidence="2" id="KW-1185">Reference proteome</keyword>
<name>A0ABW2I612_9ACTN</name>
<accession>A0ABW2I612</accession>
<protein>
    <submittedName>
        <fullName evidence="1">Uncharacterized protein</fullName>
    </submittedName>
</protein>
<feature type="non-terminal residue" evidence="1">
    <location>
        <position position="1"/>
    </location>
</feature>
<reference evidence="2" key="1">
    <citation type="journal article" date="2019" name="Int. J. Syst. Evol. Microbiol.">
        <title>The Global Catalogue of Microorganisms (GCM) 10K type strain sequencing project: providing services to taxonomists for standard genome sequencing and annotation.</title>
        <authorList>
            <consortium name="The Broad Institute Genomics Platform"/>
            <consortium name="The Broad Institute Genome Sequencing Center for Infectious Disease"/>
            <person name="Wu L."/>
            <person name="Ma J."/>
        </authorList>
    </citation>
    <scope>NUCLEOTIDE SEQUENCE [LARGE SCALE GENOMIC DNA]</scope>
    <source>
        <strain evidence="2">XZYJT-10</strain>
    </source>
</reference>
<proteinExistence type="predicted"/>